<feature type="domain" description="Orc1-like AAA ATPase" evidence="4">
    <location>
        <begin position="18"/>
        <end position="127"/>
    </location>
</feature>
<dbReference type="Gene3D" id="1.10.8.60">
    <property type="match status" value="1"/>
</dbReference>
<keyword evidence="3" id="KW-0067">ATP-binding</keyword>
<dbReference type="EMBL" id="BAAADQ010000005">
    <property type="protein sequence ID" value="GAA0539474.1"/>
    <property type="molecule type" value="Genomic_DNA"/>
</dbReference>
<accession>A0AAV3SQZ4</accession>
<evidence type="ECO:0000313" key="7">
    <source>
        <dbReference type="EMBL" id="MEZ3168783.1"/>
    </source>
</evidence>
<dbReference type="InterPro" id="IPR027417">
    <property type="entry name" value="P-loop_NTPase"/>
</dbReference>
<feature type="domain" description="Cdc6 AAA+ ATPase-type lid" evidence="5">
    <location>
        <begin position="184"/>
        <end position="247"/>
    </location>
</feature>
<keyword evidence="2" id="KW-0547">Nucleotide-binding</keyword>
<evidence type="ECO:0000259" key="5">
    <source>
        <dbReference type="Pfam" id="PF22703"/>
    </source>
</evidence>
<reference evidence="6" key="1">
    <citation type="journal article" date="2014" name="Int. J. Syst. Evol. Microbiol.">
        <title>Complete genome sequence of Corynebacterium casei LMG S-19264T (=DSM 44701T), isolated from a smear-ripened cheese.</title>
        <authorList>
            <consortium name="US DOE Joint Genome Institute (JGI-PGF)"/>
            <person name="Walter F."/>
            <person name="Albersmeier A."/>
            <person name="Kalinowski J."/>
            <person name="Ruckert C."/>
        </authorList>
    </citation>
    <scope>NUCLEOTIDE SEQUENCE</scope>
    <source>
        <strain evidence="6">JCM 14265</strain>
    </source>
</reference>
<evidence type="ECO:0000256" key="2">
    <source>
        <dbReference type="ARBA" id="ARBA00022741"/>
    </source>
</evidence>
<dbReference type="Pfam" id="PF13191">
    <property type="entry name" value="AAA_16"/>
    <property type="match status" value="1"/>
</dbReference>
<dbReference type="InterPro" id="IPR055237">
    <property type="entry name" value="Cdc6_lid"/>
</dbReference>
<sequence length="354" mass="39733">MIRRPEVFDDETPPPDLRHREAHVQELIRLLHRARSDHDQGALLAGPSGVGKTALGRTVLEEFAREFGTRWAWIQALGTTTGELFRMAIRGAGGTVADNAPNDELSDRLRETLGSDELFLLLDEADDVAGTDAVGQLTAVPGVEVVVICHEPDDWLARADSGVRQYLHGGRIELDRFGVDELADILRDRARVGLVDNVVTRAQLETIADDVAGVAREGIQTLCAAAEIAVEREHGRIHDADVDDAYERARSSIREANLHSLPFHHRVLYELIRDAGEITGRELNQRYEAVEERVYANRERTPISRRDRRNKLDKLRAYDLVERERLDHRWLYSAVDSSLESCHTITSIPPVNQA</sequence>
<dbReference type="AlphaFoldDB" id="A0AAV3SQZ4"/>
<gene>
    <name evidence="6" type="primary">orc1_2</name>
    <name evidence="7" type="ORF">ABNG02_15825</name>
    <name evidence="6" type="ORF">GCM10008994_13230</name>
</gene>
<organism evidence="6 8">
    <name type="scientific">Halorubrum ejinorense</name>
    <dbReference type="NCBI Taxonomy" id="425309"/>
    <lineage>
        <taxon>Archaea</taxon>
        <taxon>Methanobacteriati</taxon>
        <taxon>Methanobacteriota</taxon>
        <taxon>Stenosarchaea group</taxon>
        <taxon>Halobacteria</taxon>
        <taxon>Halobacteriales</taxon>
        <taxon>Haloferacaceae</taxon>
        <taxon>Halorubrum</taxon>
    </lineage>
</organism>
<name>A0AAV3SQZ4_9EURY</name>
<dbReference type="Proteomes" id="UP001567571">
    <property type="component" value="Unassembled WGS sequence"/>
</dbReference>
<reference evidence="6" key="2">
    <citation type="submission" date="2023-12" db="EMBL/GenBank/DDBJ databases">
        <authorList>
            <person name="Sun Q."/>
            <person name="Inoue M."/>
        </authorList>
    </citation>
    <scope>NUCLEOTIDE SEQUENCE</scope>
    <source>
        <strain evidence="6">JCM 14265</strain>
    </source>
</reference>
<dbReference type="Proteomes" id="UP001501425">
    <property type="component" value="Unassembled WGS sequence"/>
</dbReference>
<dbReference type="InterPro" id="IPR041664">
    <property type="entry name" value="AAA_16"/>
</dbReference>
<comment type="caution">
    <text evidence="6">The sequence shown here is derived from an EMBL/GenBank/DDBJ whole genome shotgun (WGS) entry which is preliminary data.</text>
</comment>
<keyword evidence="1" id="KW-0235">DNA replication</keyword>
<dbReference type="EMBL" id="JBEDNW010000010">
    <property type="protein sequence ID" value="MEZ3168783.1"/>
    <property type="molecule type" value="Genomic_DNA"/>
</dbReference>
<reference evidence="7 9" key="3">
    <citation type="submission" date="2024-06" db="EMBL/GenBank/DDBJ databases">
        <title>Halorubrum miltondacostae sp. nov., a potential PHA producer isolated from an inland solar saltern in Rio Maior, Portugal.</title>
        <authorList>
            <person name="Albuquerque L."/>
            <person name="Viver T."/>
            <person name="Barroso C."/>
            <person name="Claudino R."/>
            <person name="Galvan M."/>
            <person name="Simoes G."/>
            <person name="Lobo Da Cunha A."/>
            <person name="Egas C."/>
        </authorList>
    </citation>
    <scope>NUCLEOTIDE SEQUENCE [LARGE SCALE GENOMIC DNA]</scope>
    <source>
        <strain evidence="7 9">DSM 18646</strain>
    </source>
</reference>
<evidence type="ECO:0000259" key="4">
    <source>
        <dbReference type="Pfam" id="PF13191"/>
    </source>
</evidence>
<dbReference type="Pfam" id="PF22703">
    <property type="entry name" value="Cdc6_lid"/>
    <property type="match status" value="1"/>
</dbReference>
<evidence type="ECO:0000313" key="6">
    <source>
        <dbReference type="EMBL" id="GAA0539474.1"/>
    </source>
</evidence>
<evidence type="ECO:0000313" key="8">
    <source>
        <dbReference type="Proteomes" id="UP001501425"/>
    </source>
</evidence>
<dbReference type="GO" id="GO:0005524">
    <property type="term" value="F:ATP binding"/>
    <property type="evidence" value="ECO:0007669"/>
    <property type="project" value="UniProtKB-KW"/>
</dbReference>
<protein>
    <submittedName>
        <fullName evidence="7">AAA family ATPase</fullName>
    </submittedName>
    <submittedName>
        <fullName evidence="6">DNA replication protein Orc1</fullName>
    </submittedName>
</protein>
<evidence type="ECO:0000313" key="9">
    <source>
        <dbReference type="Proteomes" id="UP001567571"/>
    </source>
</evidence>
<keyword evidence="9" id="KW-1185">Reference proteome</keyword>
<dbReference type="Gene3D" id="3.40.50.300">
    <property type="entry name" value="P-loop containing nucleotide triphosphate hydrolases"/>
    <property type="match status" value="1"/>
</dbReference>
<evidence type="ECO:0000256" key="3">
    <source>
        <dbReference type="ARBA" id="ARBA00022840"/>
    </source>
</evidence>
<evidence type="ECO:0000256" key="1">
    <source>
        <dbReference type="ARBA" id="ARBA00022705"/>
    </source>
</evidence>
<proteinExistence type="predicted"/>
<dbReference type="GO" id="GO:0006260">
    <property type="term" value="P:DNA replication"/>
    <property type="evidence" value="ECO:0007669"/>
    <property type="project" value="UniProtKB-KW"/>
</dbReference>
<dbReference type="SUPFAM" id="SSF52540">
    <property type="entry name" value="P-loop containing nucleoside triphosphate hydrolases"/>
    <property type="match status" value="1"/>
</dbReference>
<dbReference type="RefSeq" id="WP_343777680.1">
    <property type="nucleotide sequence ID" value="NZ_BAAADQ010000005.1"/>
</dbReference>